<dbReference type="Pfam" id="PF01467">
    <property type="entry name" value="CTP_transf_like"/>
    <property type="match status" value="1"/>
</dbReference>
<evidence type="ECO:0000256" key="5">
    <source>
        <dbReference type="ARBA" id="ARBA00022679"/>
    </source>
</evidence>
<keyword evidence="6 11" id="KW-0548">Nucleotidyltransferase</keyword>
<dbReference type="Proteomes" id="UP000308054">
    <property type="component" value="Unassembled WGS sequence"/>
</dbReference>
<dbReference type="NCBIfam" id="NF000843">
    <property type="entry name" value="PRK00071.2-2"/>
    <property type="match status" value="1"/>
</dbReference>
<evidence type="ECO:0000259" key="12">
    <source>
        <dbReference type="Pfam" id="PF01467"/>
    </source>
</evidence>
<accession>A0A4S2H0J0</accession>
<evidence type="ECO:0000256" key="10">
    <source>
        <dbReference type="ARBA" id="ARBA00048721"/>
    </source>
</evidence>
<evidence type="ECO:0000313" key="14">
    <source>
        <dbReference type="Proteomes" id="UP000308054"/>
    </source>
</evidence>
<keyword evidence="14" id="KW-1185">Reference proteome</keyword>
<dbReference type="UniPathway" id="UPA00253">
    <property type="reaction ID" value="UER00332"/>
</dbReference>
<dbReference type="HAMAP" id="MF_00244">
    <property type="entry name" value="NaMN_adenylyltr"/>
    <property type="match status" value="1"/>
</dbReference>
<dbReference type="SUPFAM" id="SSF52374">
    <property type="entry name" value="Nucleotidylyl transferase"/>
    <property type="match status" value="1"/>
</dbReference>
<evidence type="ECO:0000256" key="4">
    <source>
        <dbReference type="ARBA" id="ARBA00022642"/>
    </source>
</evidence>
<dbReference type="CDD" id="cd02165">
    <property type="entry name" value="NMNAT"/>
    <property type="match status" value="1"/>
</dbReference>
<dbReference type="PANTHER" id="PTHR39321">
    <property type="entry name" value="NICOTINATE-NUCLEOTIDE ADENYLYLTRANSFERASE-RELATED"/>
    <property type="match status" value="1"/>
</dbReference>
<dbReference type="GO" id="GO:0005524">
    <property type="term" value="F:ATP binding"/>
    <property type="evidence" value="ECO:0007669"/>
    <property type="project" value="UniProtKB-KW"/>
</dbReference>
<sequence>MTAGALRSEVLTPGMRVGLFGGSFDPVHAGHLHVARTALKRLALDRVWWIVSPQNPLKPHAPGDLARRLRAVEAAARAPRMVVTDIEARLGVRYTADLVARLTAAHPGVRFVWIMGADSLAGFHRWKDWQTIAARVPIAVIARPTDPIRARLSRAARTLSRHRLPQSRAAALPSCLPPCWTYLTAPLHGESSRALRAHGARPASP</sequence>
<dbReference type="InterPro" id="IPR014729">
    <property type="entry name" value="Rossmann-like_a/b/a_fold"/>
</dbReference>
<dbReference type="GO" id="GO:0004515">
    <property type="term" value="F:nicotinate-nucleotide adenylyltransferase activity"/>
    <property type="evidence" value="ECO:0007669"/>
    <property type="project" value="UniProtKB-UniRule"/>
</dbReference>
<keyword evidence="5 11" id="KW-0808">Transferase</keyword>
<evidence type="ECO:0000256" key="7">
    <source>
        <dbReference type="ARBA" id="ARBA00022741"/>
    </source>
</evidence>
<name>A0A4S2H0J0_9PROT</name>
<dbReference type="NCBIfam" id="TIGR00125">
    <property type="entry name" value="cyt_tran_rel"/>
    <property type="match status" value="1"/>
</dbReference>
<evidence type="ECO:0000256" key="11">
    <source>
        <dbReference type="HAMAP-Rule" id="MF_00244"/>
    </source>
</evidence>
<keyword evidence="9 11" id="KW-0520">NAD</keyword>
<proteinExistence type="inferred from homology"/>
<dbReference type="AlphaFoldDB" id="A0A4S2H0J0"/>
<comment type="similarity">
    <text evidence="3 11">Belongs to the NadD family.</text>
</comment>
<keyword evidence="7 11" id="KW-0547">Nucleotide-binding</keyword>
<dbReference type="PANTHER" id="PTHR39321:SF3">
    <property type="entry name" value="PHOSPHOPANTETHEINE ADENYLYLTRANSFERASE"/>
    <property type="match status" value="1"/>
</dbReference>
<evidence type="ECO:0000256" key="2">
    <source>
        <dbReference type="ARBA" id="ARBA00005019"/>
    </source>
</evidence>
<evidence type="ECO:0000313" key="13">
    <source>
        <dbReference type="EMBL" id="TGY88818.1"/>
    </source>
</evidence>
<keyword evidence="8 11" id="KW-0067">ATP-binding</keyword>
<evidence type="ECO:0000256" key="8">
    <source>
        <dbReference type="ARBA" id="ARBA00022840"/>
    </source>
</evidence>
<dbReference type="EMBL" id="SRXW01000002">
    <property type="protein sequence ID" value="TGY88818.1"/>
    <property type="molecule type" value="Genomic_DNA"/>
</dbReference>
<gene>
    <name evidence="11" type="primary">nadD</name>
    <name evidence="13" type="ORF">E5163_06680</name>
</gene>
<comment type="pathway">
    <text evidence="2 11">Cofactor biosynthesis; NAD(+) biosynthesis; deamido-NAD(+) from nicotinate D-ribonucleotide: step 1/1.</text>
</comment>
<dbReference type="EC" id="2.7.7.18" evidence="11"/>
<dbReference type="RefSeq" id="WP_135995358.1">
    <property type="nucleotide sequence ID" value="NZ_CP071057.1"/>
</dbReference>
<dbReference type="OrthoDB" id="5295945at2"/>
<organism evidence="13 14">
    <name type="scientific">Marinicauda algicola</name>
    <dbReference type="NCBI Taxonomy" id="2029849"/>
    <lineage>
        <taxon>Bacteria</taxon>
        <taxon>Pseudomonadati</taxon>
        <taxon>Pseudomonadota</taxon>
        <taxon>Alphaproteobacteria</taxon>
        <taxon>Maricaulales</taxon>
        <taxon>Maricaulaceae</taxon>
        <taxon>Marinicauda</taxon>
    </lineage>
</organism>
<dbReference type="InterPro" id="IPR004821">
    <property type="entry name" value="Cyt_trans-like"/>
</dbReference>
<dbReference type="NCBIfam" id="TIGR00482">
    <property type="entry name" value="nicotinate (nicotinamide) nucleotide adenylyltransferase"/>
    <property type="match status" value="1"/>
</dbReference>
<comment type="function">
    <text evidence="1 11">Catalyzes the reversible adenylation of nicotinate mononucleotide (NaMN) to nicotinic acid adenine dinucleotide (NaAD).</text>
</comment>
<comment type="caution">
    <text evidence="13">The sequence shown here is derived from an EMBL/GenBank/DDBJ whole genome shotgun (WGS) entry which is preliminary data.</text>
</comment>
<evidence type="ECO:0000256" key="9">
    <source>
        <dbReference type="ARBA" id="ARBA00023027"/>
    </source>
</evidence>
<evidence type="ECO:0000256" key="6">
    <source>
        <dbReference type="ARBA" id="ARBA00022695"/>
    </source>
</evidence>
<protein>
    <recommendedName>
        <fullName evidence="11">Probable nicotinate-nucleotide adenylyltransferase</fullName>
        <ecNumber evidence="11">2.7.7.18</ecNumber>
    </recommendedName>
    <alternativeName>
        <fullName evidence="11">Deamido-NAD(+) diphosphorylase</fullName>
    </alternativeName>
    <alternativeName>
        <fullName evidence="11">Deamido-NAD(+) pyrophosphorylase</fullName>
    </alternativeName>
    <alternativeName>
        <fullName evidence="11">Nicotinate mononucleotide adenylyltransferase</fullName>
        <shortName evidence="11">NaMN adenylyltransferase</shortName>
    </alternativeName>
</protein>
<feature type="domain" description="Cytidyltransferase-like" evidence="12">
    <location>
        <begin position="19"/>
        <end position="148"/>
    </location>
</feature>
<evidence type="ECO:0000256" key="1">
    <source>
        <dbReference type="ARBA" id="ARBA00002324"/>
    </source>
</evidence>
<comment type="catalytic activity">
    <reaction evidence="10 11">
        <text>nicotinate beta-D-ribonucleotide + ATP + H(+) = deamido-NAD(+) + diphosphate</text>
        <dbReference type="Rhea" id="RHEA:22860"/>
        <dbReference type="ChEBI" id="CHEBI:15378"/>
        <dbReference type="ChEBI" id="CHEBI:30616"/>
        <dbReference type="ChEBI" id="CHEBI:33019"/>
        <dbReference type="ChEBI" id="CHEBI:57502"/>
        <dbReference type="ChEBI" id="CHEBI:58437"/>
        <dbReference type="EC" id="2.7.7.18"/>
    </reaction>
</comment>
<dbReference type="Gene3D" id="3.40.50.620">
    <property type="entry name" value="HUPs"/>
    <property type="match status" value="1"/>
</dbReference>
<evidence type="ECO:0000256" key="3">
    <source>
        <dbReference type="ARBA" id="ARBA00009014"/>
    </source>
</evidence>
<keyword evidence="4 11" id="KW-0662">Pyridine nucleotide biosynthesis</keyword>
<dbReference type="GO" id="GO:0009435">
    <property type="term" value="P:NAD+ biosynthetic process"/>
    <property type="evidence" value="ECO:0007669"/>
    <property type="project" value="UniProtKB-UniRule"/>
</dbReference>
<reference evidence="13 14" key="1">
    <citation type="journal article" date="2017" name="Int. J. Syst. Evol. Microbiol.">
        <title>Marinicauda algicola sp. nov., isolated from a marine red alga Rhodosorus marinus.</title>
        <authorList>
            <person name="Jeong S.E."/>
            <person name="Jeon S.H."/>
            <person name="Chun B.H."/>
            <person name="Kim D.W."/>
            <person name="Jeon C.O."/>
        </authorList>
    </citation>
    <scope>NUCLEOTIDE SEQUENCE [LARGE SCALE GENOMIC DNA]</scope>
    <source>
        <strain evidence="13 14">JCM 31718</strain>
    </source>
</reference>
<dbReference type="InterPro" id="IPR005248">
    <property type="entry name" value="NadD/NMNAT"/>
</dbReference>